<accession>A0A967ACA3</accession>
<dbReference type="InterPro" id="IPR026341">
    <property type="entry name" value="T9SS_type_B"/>
</dbReference>
<reference evidence="1" key="1">
    <citation type="submission" date="2020-03" db="EMBL/GenBank/DDBJ databases">
        <title>Psychroflexus Maritimus sp. nov., isolate from marine sediment.</title>
        <authorList>
            <person name="Zhong Y.-L."/>
        </authorList>
    </citation>
    <scope>NUCLEOTIDE SEQUENCE</scope>
    <source>
        <strain evidence="1">C1</strain>
    </source>
</reference>
<dbReference type="Proteomes" id="UP000643701">
    <property type="component" value="Unassembled WGS sequence"/>
</dbReference>
<organism evidence="1 2">
    <name type="scientific">Psychroflexus maritimus</name>
    <dbReference type="NCBI Taxonomy" id="2714865"/>
    <lineage>
        <taxon>Bacteria</taxon>
        <taxon>Pseudomonadati</taxon>
        <taxon>Bacteroidota</taxon>
        <taxon>Flavobacteriia</taxon>
        <taxon>Flavobacteriales</taxon>
        <taxon>Flavobacteriaceae</taxon>
        <taxon>Psychroflexus</taxon>
    </lineage>
</organism>
<name>A0A967ACA3_9FLAO</name>
<dbReference type="NCBIfam" id="TIGR04131">
    <property type="entry name" value="Bac_Flav_CTERM"/>
    <property type="match status" value="1"/>
</dbReference>
<keyword evidence="2" id="KW-1185">Reference proteome</keyword>
<sequence>MQLSFSQSFVTVEHQSFSSQQLIEQVLFGNTDCVDDITVTQAISGNFNDGMLSYGSFNANASDFPFESGLVLSTGRLDHTEGPNDMLSDDDAPGWQGDQDLRDALDIPDEEVITNATSITFNFVPQANQLSFRYIFASEEYQENNSNTCIFSDVFTFLIRPIGGEFENVALVPGTETPVKVTTVRPDIPNGCQALNEEWFGQFNQGENASTSPTNFNGQTKVLTATANLTPGETYEVKLVIADEGNYRYDSAVYLEAGSFDVGVDLGQDRTGDNAVCEGDELLLEVLGDNYNEISWFYNDNPIENEATSLLVSEDDLGEGTYRIEVELEGGCIAQDEIVIDYQNIAPIDDFSLTTCASANSEVFNFNLFDIQPQVVDAEQNLSIDNFFITETAAENNQNPIQNPESFSPQANLNQVFVRLVNPGDCEIIVPVTLATTTDFFDPIEVIECPDFDDLELSFNSNALRNLVFEEIGFDTASAKIFTSLTNAVLGQNQIIADNFSLQQNELPTTYYVRLDDLGECAGIVPIEFRTPGIPQFTDEEVFALCANQSQDLEINAGVINATQETSYAWNTGETSESIFVDEPGEYSVIVTNSITTNNGEVVSCEDFKSFEVISSGIESASVSLVGNPGSYQAVVNVVGEGEFQYALNDYNFQSSNSFQVQQSNNIAFIRDLGGCGIVSVNFVAIQFPKFFTPNGDGQNDGWRPRGLNPNRTDLVRIDIFDRFGKRLVSLAPGNAWDGTYNGKPMPSNDYWFQAVFNDGSTYKSNLTLKR</sequence>
<dbReference type="AlphaFoldDB" id="A0A967ACA3"/>
<evidence type="ECO:0000313" key="1">
    <source>
        <dbReference type="EMBL" id="NGZ89634.1"/>
    </source>
</evidence>
<dbReference type="InterPro" id="IPR049804">
    <property type="entry name" value="Choice_anch_L"/>
</dbReference>
<dbReference type="NCBIfam" id="NF038133">
    <property type="entry name" value="choice_anch_L"/>
    <property type="match status" value="1"/>
</dbReference>
<evidence type="ECO:0000313" key="2">
    <source>
        <dbReference type="Proteomes" id="UP000643701"/>
    </source>
</evidence>
<dbReference type="EMBL" id="JAANAS010000039">
    <property type="protein sequence ID" value="NGZ89634.1"/>
    <property type="molecule type" value="Genomic_DNA"/>
</dbReference>
<gene>
    <name evidence="1" type="ORF">G7034_05135</name>
</gene>
<proteinExistence type="predicted"/>
<dbReference type="RefSeq" id="WP_166399894.1">
    <property type="nucleotide sequence ID" value="NZ_JAANAS010000039.1"/>
</dbReference>
<comment type="caution">
    <text evidence="1">The sequence shown here is derived from an EMBL/GenBank/DDBJ whole genome shotgun (WGS) entry which is preliminary data.</text>
</comment>
<dbReference type="Pfam" id="PF13585">
    <property type="entry name" value="CHU_C"/>
    <property type="match status" value="1"/>
</dbReference>
<protein>
    <submittedName>
        <fullName evidence="1">T9SS type B sorting domain-containing protein</fullName>
    </submittedName>
</protein>